<keyword evidence="7" id="KW-0598">Phosphotransferase system</keyword>
<dbReference type="GO" id="GO:0016301">
    <property type="term" value="F:kinase activity"/>
    <property type="evidence" value="ECO:0007669"/>
    <property type="project" value="UniProtKB-KW"/>
</dbReference>
<protein>
    <submittedName>
        <fullName evidence="10">Mannose/fructose/sorbose PTS transporter subunit IIA</fullName>
        <ecNumber evidence="10">2.7.1.-</ecNumber>
    </submittedName>
    <submittedName>
        <fullName evidence="11">PTS fructose transporter subunit IIA</fullName>
    </submittedName>
</protein>
<dbReference type="GO" id="GO:0009401">
    <property type="term" value="P:phosphoenolpyruvate-dependent sugar phosphotransferase system"/>
    <property type="evidence" value="ECO:0007669"/>
    <property type="project" value="UniProtKB-KW"/>
</dbReference>
<dbReference type="RefSeq" id="WP_016180372.1">
    <property type="nucleotide sequence ID" value="NZ_CABGUH010000043.1"/>
</dbReference>
<evidence type="ECO:0000256" key="7">
    <source>
        <dbReference type="ARBA" id="ARBA00022683"/>
    </source>
</evidence>
<evidence type="ECO:0000259" key="9">
    <source>
        <dbReference type="PROSITE" id="PS51096"/>
    </source>
</evidence>
<evidence type="ECO:0000256" key="8">
    <source>
        <dbReference type="ARBA" id="ARBA00022777"/>
    </source>
</evidence>
<feature type="domain" description="PTS EIIA type-4" evidence="9">
    <location>
        <begin position="1"/>
        <end position="124"/>
    </location>
</feature>
<name>A0A437ULH1_ENTAV</name>
<dbReference type="NCBIfam" id="TIGR00824">
    <property type="entry name" value="EIIA-man"/>
    <property type="match status" value="1"/>
</dbReference>
<reference evidence="10" key="2">
    <citation type="submission" date="2023-03" db="EMBL/GenBank/DDBJ databases">
        <authorList>
            <person name="Shen W."/>
            <person name="Cai J."/>
        </authorList>
    </citation>
    <scope>NUCLEOTIDE SEQUENCE</scope>
    <source>
        <strain evidence="10">P33-2</strain>
    </source>
</reference>
<dbReference type="InterPro" id="IPR004701">
    <property type="entry name" value="PTS_EIIA_man-typ"/>
</dbReference>
<dbReference type="AlphaFoldDB" id="A0A437ULH1"/>
<keyword evidence="6 10" id="KW-0808">Transferase</keyword>
<reference evidence="11 12" key="1">
    <citation type="submission" date="2018-12" db="EMBL/GenBank/DDBJ databases">
        <title>A novel vanA-carrying plasmid in a clinical isolate of Enterococcus avium.</title>
        <authorList>
            <person name="Bernasconi O.J."/>
            <person name="Luzzaro F."/>
            <person name="Endimiani A."/>
        </authorList>
    </citation>
    <scope>NUCLEOTIDE SEQUENCE [LARGE SCALE GENOMIC DNA]</scope>
    <source>
        <strain evidence="11 12">LC0559/18</strain>
    </source>
</reference>
<dbReference type="GO" id="GO:0016020">
    <property type="term" value="C:membrane"/>
    <property type="evidence" value="ECO:0007669"/>
    <property type="project" value="InterPro"/>
</dbReference>
<dbReference type="Proteomes" id="UP001260773">
    <property type="component" value="Unassembled WGS sequence"/>
</dbReference>
<keyword evidence="8" id="KW-0418">Kinase</keyword>
<dbReference type="InterPro" id="IPR036662">
    <property type="entry name" value="PTS_EIIA_man-typ_sf"/>
</dbReference>
<comment type="caution">
    <text evidence="11">The sequence shown here is derived from an EMBL/GenBank/DDBJ whole genome shotgun (WGS) entry which is preliminary data.</text>
</comment>
<dbReference type="EC" id="2.7.1.-" evidence="10"/>
<dbReference type="EMBL" id="JARPWH010000073">
    <property type="protein sequence ID" value="MDT2403969.1"/>
    <property type="molecule type" value="Genomic_DNA"/>
</dbReference>
<sequence length="145" mass="16053">MTAIIVSGHGHLSTGLLDAFQMIFGKDEKIVAIPFLKGEGIPQLQEKFQQQLEQFPPEEEVLFMVDVFGGTPYNSATQLVFDKKNMDIVTGVNLPVLLEAGALKEALSISDLIGALKTINQESFKVFSEQIKVIQEQETEEDDLL</sequence>
<proteinExistence type="predicted"/>
<dbReference type="PROSITE" id="PS51096">
    <property type="entry name" value="PTS_EIIA_TYPE_4"/>
    <property type="match status" value="1"/>
</dbReference>
<dbReference type="InterPro" id="IPR051471">
    <property type="entry name" value="Bacterial_PTS_sugar_comp"/>
</dbReference>
<keyword evidence="3" id="KW-0963">Cytoplasm</keyword>
<dbReference type="GO" id="GO:0005737">
    <property type="term" value="C:cytoplasm"/>
    <property type="evidence" value="ECO:0007669"/>
    <property type="project" value="UniProtKB-SubCell"/>
</dbReference>
<organism evidence="11 12">
    <name type="scientific">Enterococcus avium</name>
    <name type="common">Streptococcus avium</name>
    <dbReference type="NCBI Taxonomy" id="33945"/>
    <lineage>
        <taxon>Bacteria</taxon>
        <taxon>Bacillati</taxon>
        <taxon>Bacillota</taxon>
        <taxon>Bacilli</taxon>
        <taxon>Lactobacillales</taxon>
        <taxon>Enterococcaceae</taxon>
        <taxon>Enterococcus</taxon>
    </lineage>
</organism>
<dbReference type="InterPro" id="IPR033887">
    <property type="entry name" value="PTS_IIA_man"/>
</dbReference>
<dbReference type="PANTHER" id="PTHR33799">
    <property type="entry name" value="PTS PERMEASE-RELATED-RELATED"/>
    <property type="match status" value="1"/>
</dbReference>
<keyword evidence="4" id="KW-0597">Phosphoprotein</keyword>
<evidence type="ECO:0000313" key="12">
    <source>
        <dbReference type="Proteomes" id="UP000288388"/>
    </source>
</evidence>
<evidence type="ECO:0000313" key="10">
    <source>
        <dbReference type="EMBL" id="MDT2403969.1"/>
    </source>
</evidence>
<keyword evidence="5" id="KW-0762">Sugar transport</keyword>
<comment type="subcellular location">
    <subcellularLocation>
        <location evidence="1">Cytoplasm</location>
    </subcellularLocation>
</comment>
<evidence type="ECO:0000256" key="1">
    <source>
        <dbReference type="ARBA" id="ARBA00004496"/>
    </source>
</evidence>
<dbReference type="PANTHER" id="PTHR33799:SF1">
    <property type="entry name" value="PTS SYSTEM MANNOSE-SPECIFIC EIIAB COMPONENT-RELATED"/>
    <property type="match status" value="1"/>
</dbReference>
<dbReference type="Pfam" id="PF03610">
    <property type="entry name" value="EIIA-man"/>
    <property type="match status" value="1"/>
</dbReference>
<dbReference type="EMBL" id="RYZS01000001">
    <property type="protein sequence ID" value="RVU94500.1"/>
    <property type="molecule type" value="Genomic_DNA"/>
</dbReference>
<dbReference type="CDD" id="cd00006">
    <property type="entry name" value="PTS_IIA_man"/>
    <property type="match status" value="1"/>
</dbReference>
<dbReference type="Gene3D" id="3.40.50.510">
    <property type="entry name" value="Phosphotransferase system, mannose-type IIA component"/>
    <property type="match status" value="1"/>
</dbReference>
<evidence type="ECO:0000256" key="5">
    <source>
        <dbReference type="ARBA" id="ARBA00022597"/>
    </source>
</evidence>
<dbReference type="GO" id="GO:0016773">
    <property type="term" value="F:phosphotransferase activity, alcohol group as acceptor"/>
    <property type="evidence" value="ECO:0007669"/>
    <property type="project" value="InterPro"/>
</dbReference>
<keyword evidence="2" id="KW-0813">Transport</keyword>
<dbReference type="Proteomes" id="UP000288388">
    <property type="component" value="Unassembled WGS sequence"/>
</dbReference>
<accession>A0A437ULH1</accession>
<evidence type="ECO:0000256" key="2">
    <source>
        <dbReference type="ARBA" id="ARBA00022448"/>
    </source>
</evidence>
<gene>
    <name evidence="11" type="ORF">EK398_06375</name>
    <name evidence="10" type="ORF">P7D43_16505</name>
</gene>
<evidence type="ECO:0000256" key="4">
    <source>
        <dbReference type="ARBA" id="ARBA00022553"/>
    </source>
</evidence>
<evidence type="ECO:0000313" key="11">
    <source>
        <dbReference type="EMBL" id="RVU94500.1"/>
    </source>
</evidence>
<dbReference type="InterPro" id="IPR013789">
    <property type="entry name" value="PTS_EIIA_man"/>
</dbReference>
<evidence type="ECO:0000256" key="6">
    <source>
        <dbReference type="ARBA" id="ARBA00022679"/>
    </source>
</evidence>
<dbReference type="SUPFAM" id="SSF53062">
    <property type="entry name" value="PTS system fructose IIA component-like"/>
    <property type="match status" value="1"/>
</dbReference>
<evidence type="ECO:0000256" key="3">
    <source>
        <dbReference type="ARBA" id="ARBA00022490"/>
    </source>
</evidence>